<dbReference type="AlphaFoldDB" id="A0A3M6QB54"/>
<evidence type="ECO:0000313" key="7">
    <source>
        <dbReference type="Proteomes" id="UP000267521"/>
    </source>
</evidence>
<keyword evidence="3" id="KW-0479">Metal-binding</keyword>
<proteinExistence type="inferred from homology"/>
<evidence type="ECO:0000256" key="4">
    <source>
        <dbReference type="PIRSR" id="PIRSR603782-2"/>
    </source>
</evidence>
<dbReference type="PANTHER" id="PTHR12151">
    <property type="entry name" value="ELECTRON TRANSPORT PROTIN SCO1/SENC FAMILY MEMBER"/>
    <property type="match status" value="1"/>
</dbReference>
<dbReference type="InterPro" id="IPR003782">
    <property type="entry name" value="SCO1/SenC"/>
</dbReference>
<dbReference type="InterPro" id="IPR013766">
    <property type="entry name" value="Thioredoxin_domain"/>
</dbReference>
<reference evidence="6 7" key="1">
    <citation type="submission" date="2018-10" db="EMBL/GenBank/DDBJ databases">
        <title>Comamonadaceae CDC group NO-1 genome sequencing and assembly.</title>
        <authorList>
            <person name="Bernier A.-M."/>
            <person name="Bernard K."/>
        </authorList>
    </citation>
    <scope>NUCLEOTIDE SEQUENCE [LARGE SCALE GENOMIC DNA]</scope>
    <source>
        <strain evidence="6 7">NML970147</strain>
    </source>
</reference>
<dbReference type="PANTHER" id="PTHR12151:SF25">
    <property type="entry name" value="LINALOOL DEHYDRATASE_ISOMERASE DOMAIN-CONTAINING PROTEIN"/>
    <property type="match status" value="1"/>
</dbReference>
<accession>A0A3M6QB54</accession>
<feature type="binding site" evidence="3">
    <location>
        <position position="71"/>
    </location>
    <ligand>
        <name>Cu cation</name>
        <dbReference type="ChEBI" id="CHEBI:23378"/>
    </ligand>
</feature>
<organism evidence="6 7">
    <name type="scientific">Allofranklinella schreckenbergeri</name>
    <dbReference type="NCBI Taxonomy" id="1076744"/>
    <lineage>
        <taxon>Bacteria</taxon>
        <taxon>Pseudomonadati</taxon>
        <taxon>Pseudomonadota</taxon>
        <taxon>Betaproteobacteria</taxon>
        <taxon>Burkholderiales</taxon>
        <taxon>Comamonadaceae</taxon>
        <taxon>Allofranklinella</taxon>
    </lineage>
</organism>
<dbReference type="PROSITE" id="PS51352">
    <property type="entry name" value="THIOREDOXIN_2"/>
    <property type="match status" value="1"/>
</dbReference>
<evidence type="ECO:0000256" key="2">
    <source>
        <dbReference type="ARBA" id="ARBA00023008"/>
    </source>
</evidence>
<feature type="binding site" evidence="3">
    <location>
        <position position="67"/>
    </location>
    <ligand>
        <name>Cu cation</name>
        <dbReference type="ChEBI" id="CHEBI:23378"/>
    </ligand>
</feature>
<dbReference type="Pfam" id="PF02630">
    <property type="entry name" value="SCO1-SenC"/>
    <property type="match status" value="1"/>
</dbReference>
<dbReference type="SUPFAM" id="SSF52833">
    <property type="entry name" value="Thioredoxin-like"/>
    <property type="match status" value="1"/>
</dbReference>
<evidence type="ECO:0000256" key="3">
    <source>
        <dbReference type="PIRSR" id="PIRSR603782-1"/>
    </source>
</evidence>
<dbReference type="Gene3D" id="3.40.30.10">
    <property type="entry name" value="Glutaredoxin"/>
    <property type="match status" value="1"/>
</dbReference>
<evidence type="ECO:0000256" key="1">
    <source>
        <dbReference type="ARBA" id="ARBA00010996"/>
    </source>
</evidence>
<dbReference type="CDD" id="cd02968">
    <property type="entry name" value="SCO"/>
    <property type="match status" value="1"/>
</dbReference>
<feature type="domain" description="Thioredoxin" evidence="5">
    <location>
        <begin position="29"/>
        <end position="195"/>
    </location>
</feature>
<comment type="caution">
    <text evidence="6">The sequence shown here is derived from an EMBL/GenBank/DDBJ whole genome shotgun (WGS) entry which is preliminary data.</text>
</comment>
<dbReference type="GO" id="GO:0046872">
    <property type="term" value="F:metal ion binding"/>
    <property type="evidence" value="ECO:0007669"/>
    <property type="project" value="UniProtKB-KW"/>
</dbReference>
<dbReference type="RefSeq" id="WP_122237803.1">
    <property type="nucleotide sequence ID" value="NZ_RDQM01000004.1"/>
</dbReference>
<evidence type="ECO:0000259" key="5">
    <source>
        <dbReference type="PROSITE" id="PS51352"/>
    </source>
</evidence>
<protein>
    <submittedName>
        <fullName evidence="6">SCO family protein</fullName>
    </submittedName>
</protein>
<feature type="disulfide bond" description="Redox-active" evidence="4">
    <location>
        <begin position="67"/>
        <end position="71"/>
    </location>
</feature>
<evidence type="ECO:0000313" key="6">
    <source>
        <dbReference type="EMBL" id="RMW99668.1"/>
    </source>
</evidence>
<dbReference type="Proteomes" id="UP000267521">
    <property type="component" value="Unassembled WGS sequence"/>
</dbReference>
<feature type="binding site" evidence="3">
    <location>
        <position position="156"/>
    </location>
    <ligand>
        <name>Cu cation</name>
        <dbReference type="ChEBI" id="CHEBI:23378"/>
    </ligand>
</feature>
<dbReference type="InterPro" id="IPR036249">
    <property type="entry name" value="Thioredoxin-like_sf"/>
</dbReference>
<sequence>MAALAACVALGLAACGAKEEKLRFNSLDLTGASYAQSWAMPDASGQMRTLADFAGKVVFIFFGYAQCPDVCPVTMVEMAQVKEQLGQDAKRLQIVFVTVDPERDTPEIMREYLGNFDPDAVPLIGTPEQVAAMAKDFKVTYQKVPGADENSYTINHTAAGYVYDTQGRLRLYVRYGTPVEQVVADVRQLLKSAPK</sequence>
<gene>
    <name evidence="6" type="ORF">EBQ26_04380</name>
</gene>
<dbReference type="FunFam" id="3.40.30.10:FF:000013">
    <property type="entry name" value="Blast:Protein SCO1 homolog, mitochondrial"/>
    <property type="match status" value="1"/>
</dbReference>
<name>A0A3M6QB54_9BURK</name>
<keyword evidence="2 3" id="KW-0186">Copper</keyword>
<keyword evidence="4" id="KW-1015">Disulfide bond</keyword>
<comment type="similarity">
    <text evidence="1">Belongs to the SCO1/2 family.</text>
</comment>
<dbReference type="EMBL" id="RDQM01000004">
    <property type="protein sequence ID" value="RMW99668.1"/>
    <property type="molecule type" value="Genomic_DNA"/>
</dbReference>